<proteinExistence type="predicted"/>
<name>A0AAE0YDK2_9GAST</name>
<gene>
    <name evidence="1" type="ORF">RRG08_021082</name>
</gene>
<dbReference type="EMBL" id="JAWDGP010006379">
    <property type="protein sequence ID" value="KAK3742050.1"/>
    <property type="molecule type" value="Genomic_DNA"/>
</dbReference>
<dbReference type="AlphaFoldDB" id="A0AAE0YDK2"/>
<organism evidence="1 2">
    <name type="scientific">Elysia crispata</name>
    <name type="common">lettuce slug</name>
    <dbReference type="NCBI Taxonomy" id="231223"/>
    <lineage>
        <taxon>Eukaryota</taxon>
        <taxon>Metazoa</taxon>
        <taxon>Spiralia</taxon>
        <taxon>Lophotrochozoa</taxon>
        <taxon>Mollusca</taxon>
        <taxon>Gastropoda</taxon>
        <taxon>Heterobranchia</taxon>
        <taxon>Euthyneura</taxon>
        <taxon>Panpulmonata</taxon>
        <taxon>Sacoglossa</taxon>
        <taxon>Placobranchoidea</taxon>
        <taxon>Plakobranchidae</taxon>
        <taxon>Elysia</taxon>
    </lineage>
</organism>
<accession>A0AAE0YDK2</accession>
<evidence type="ECO:0000313" key="1">
    <source>
        <dbReference type="EMBL" id="KAK3742050.1"/>
    </source>
</evidence>
<reference evidence="1" key="1">
    <citation type="journal article" date="2023" name="G3 (Bethesda)">
        <title>A reference genome for the long-term kleptoplast-retaining sea slug Elysia crispata morphotype clarki.</title>
        <authorList>
            <person name="Eastman K.E."/>
            <person name="Pendleton A.L."/>
            <person name="Shaikh M.A."/>
            <person name="Suttiyut T."/>
            <person name="Ogas R."/>
            <person name="Tomko P."/>
            <person name="Gavelis G."/>
            <person name="Widhalm J.R."/>
            <person name="Wisecaver J.H."/>
        </authorList>
    </citation>
    <scope>NUCLEOTIDE SEQUENCE</scope>
    <source>
        <strain evidence="1">ECLA1</strain>
    </source>
</reference>
<evidence type="ECO:0000313" key="2">
    <source>
        <dbReference type="Proteomes" id="UP001283361"/>
    </source>
</evidence>
<sequence length="86" mass="9150">MHGPLSCTGGCEVERWPSCCSLGVSSRLQHPQPHLFGSAVLVFDGRFVIHLVALRRSKTIRSAGGAIGRAPRPEAAAALELEISTQ</sequence>
<dbReference type="Proteomes" id="UP001283361">
    <property type="component" value="Unassembled WGS sequence"/>
</dbReference>
<keyword evidence="2" id="KW-1185">Reference proteome</keyword>
<comment type="caution">
    <text evidence="1">The sequence shown here is derived from an EMBL/GenBank/DDBJ whole genome shotgun (WGS) entry which is preliminary data.</text>
</comment>
<protein>
    <submittedName>
        <fullName evidence="1">Uncharacterized protein</fullName>
    </submittedName>
</protein>